<evidence type="ECO:0000313" key="3">
    <source>
        <dbReference type="WBParaSite" id="ALUE_0001997601-mRNA-1"/>
    </source>
</evidence>
<name>A0A0M3IMJ8_ASCLU</name>
<accession>A0A0M3IMJ8</accession>
<feature type="signal peptide" evidence="1">
    <location>
        <begin position="1"/>
        <end position="17"/>
    </location>
</feature>
<feature type="chain" id="PRO_5005657048" evidence="1">
    <location>
        <begin position="18"/>
        <end position="110"/>
    </location>
</feature>
<dbReference type="AlphaFoldDB" id="A0A0M3IMJ8"/>
<keyword evidence="2" id="KW-1185">Reference proteome</keyword>
<proteinExistence type="predicted"/>
<protein>
    <submittedName>
        <fullName evidence="3">Secreted protein</fullName>
    </submittedName>
</protein>
<dbReference type="WBParaSite" id="ALUE_0001997601-mRNA-1">
    <property type="protein sequence ID" value="ALUE_0001997601-mRNA-1"/>
    <property type="gene ID" value="ALUE_0001997601"/>
</dbReference>
<dbReference type="Proteomes" id="UP000036681">
    <property type="component" value="Unplaced"/>
</dbReference>
<sequence>MKASILIFASLATLVAAIGGLSLKSLDDNDEINRRKWEYGFNSDHRFIGDSSDASETADYIGPYGDEENSLLRHSHIRRNRIIRSELRRYKPFRGGGFGIPYGYIVAGIL</sequence>
<reference evidence="3" key="1">
    <citation type="submission" date="2017-02" db="UniProtKB">
        <authorList>
            <consortium name="WormBaseParasite"/>
        </authorList>
    </citation>
    <scope>IDENTIFICATION</scope>
</reference>
<keyword evidence="1" id="KW-0732">Signal</keyword>
<evidence type="ECO:0000313" key="2">
    <source>
        <dbReference type="Proteomes" id="UP000036681"/>
    </source>
</evidence>
<organism evidence="2 3">
    <name type="scientific">Ascaris lumbricoides</name>
    <name type="common">Giant roundworm</name>
    <dbReference type="NCBI Taxonomy" id="6252"/>
    <lineage>
        <taxon>Eukaryota</taxon>
        <taxon>Metazoa</taxon>
        <taxon>Ecdysozoa</taxon>
        <taxon>Nematoda</taxon>
        <taxon>Chromadorea</taxon>
        <taxon>Rhabditida</taxon>
        <taxon>Spirurina</taxon>
        <taxon>Ascaridomorpha</taxon>
        <taxon>Ascaridoidea</taxon>
        <taxon>Ascarididae</taxon>
        <taxon>Ascaris</taxon>
    </lineage>
</organism>
<evidence type="ECO:0000256" key="1">
    <source>
        <dbReference type="SAM" id="SignalP"/>
    </source>
</evidence>